<dbReference type="InterPro" id="IPR008615">
    <property type="entry name" value="FNIP"/>
</dbReference>
<dbReference type="AlphaFoldDB" id="Q55C00"/>
<dbReference type="InParanoid" id="Q55C00"/>
<dbReference type="dictyBase" id="DDB_G0270286"/>
<dbReference type="EMBL" id="AAFI02000005">
    <property type="protein sequence ID" value="EAL72493.1"/>
    <property type="molecule type" value="Genomic_DNA"/>
</dbReference>
<dbReference type="InterPro" id="IPR051251">
    <property type="entry name" value="STK_FNIP-Repeat"/>
</dbReference>
<dbReference type="Proteomes" id="UP000002195">
    <property type="component" value="Unassembled WGS sequence"/>
</dbReference>
<dbReference type="VEuPathDB" id="AmoebaDB:DDB_G0270286"/>
<dbReference type="GeneID" id="8617656"/>
<gene>
    <name evidence="2" type="ORF">DDB_G0270286</name>
</gene>
<name>Q55C00_DICDI</name>
<protein>
    <recommendedName>
        <fullName evidence="4">FNIP repeat-containing protein</fullName>
    </recommendedName>
</protein>
<evidence type="ECO:0000313" key="2">
    <source>
        <dbReference type="EMBL" id="EAL72493.1"/>
    </source>
</evidence>
<keyword evidence="3" id="KW-1185">Reference proteome</keyword>
<reference evidence="2 3" key="1">
    <citation type="journal article" date="2005" name="Nature">
        <title>The genome of the social amoeba Dictyostelium discoideum.</title>
        <authorList>
            <consortium name="The Dictyostelium discoideum Sequencing Consortium"/>
            <person name="Eichinger L."/>
            <person name="Pachebat J.A."/>
            <person name="Glockner G."/>
            <person name="Rajandream M.A."/>
            <person name="Sucgang R."/>
            <person name="Berriman M."/>
            <person name="Song J."/>
            <person name="Olsen R."/>
            <person name="Szafranski K."/>
            <person name="Xu Q."/>
            <person name="Tunggal B."/>
            <person name="Kummerfeld S."/>
            <person name="Madera M."/>
            <person name="Konfortov B.A."/>
            <person name="Rivero F."/>
            <person name="Bankier A.T."/>
            <person name="Lehmann R."/>
            <person name="Hamlin N."/>
            <person name="Davies R."/>
            <person name="Gaudet P."/>
            <person name="Fey P."/>
            <person name="Pilcher K."/>
            <person name="Chen G."/>
            <person name="Saunders D."/>
            <person name="Sodergren E."/>
            <person name="Davis P."/>
            <person name="Kerhornou A."/>
            <person name="Nie X."/>
            <person name="Hall N."/>
            <person name="Anjard C."/>
            <person name="Hemphill L."/>
            <person name="Bason N."/>
            <person name="Farbrother P."/>
            <person name="Desany B."/>
            <person name="Just E."/>
            <person name="Morio T."/>
            <person name="Rost R."/>
            <person name="Churcher C."/>
            <person name="Cooper J."/>
            <person name="Haydock S."/>
            <person name="van Driessche N."/>
            <person name="Cronin A."/>
            <person name="Goodhead I."/>
            <person name="Muzny D."/>
            <person name="Mourier T."/>
            <person name="Pain A."/>
            <person name="Lu M."/>
            <person name="Harper D."/>
            <person name="Lindsay R."/>
            <person name="Hauser H."/>
            <person name="James K."/>
            <person name="Quiles M."/>
            <person name="Madan Babu M."/>
            <person name="Saito T."/>
            <person name="Buchrieser C."/>
            <person name="Wardroper A."/>
            <person name="Felder M."/>
            <person name="Thangavelu M."/>
            <person name="Johnson D."/>
            <person name="Knights A."/>
            <person name="Loulseged H."/>
            <person name="Mungall K."/>
            <person name="Oliver K."/>
            <person name="Price C."/>
            <person name="Quail M.A."/>
            <person name="Urushihara H."/>
            <person name="Hernandez J."/>
            <person name="Rabbinowitsch E."/>
            <person name="Steffen D."/>
            <person name="Sanders M."/>
            <person name="Ma J."/>
            <person name="Kohara Y."/>
            <person name="Sharp S."/>
            <person name="Simmonds M."/>
            <person name="Spiegler S."/>
            <person name="Tivey A."/>
            <person name="Sugano S."/>
            <person name="White B."/>
            <person name="Walker D."/>
            <person name="Woodward J."/>
            <person name="Winckler T."/>
            <person name="Tanaka Y."/>
            <person name="Shaulsky G."/>
            <person name="Schleicher M."/>
            <person name="Weinstock G."/>
            <person name="Rosenthal A."/>
            <person name="Cox E.C."/>
            <person name="Chisholm R.L."/>
            <person name="Gibbs R."/>
            <person name="Loomis W.F."/>
            <person name="Platzer M."/>
            <person name="Kay R.R."/>
            <person name="Williams J."/>
            <person name="Dear P.H."/>
            <person name="Noegel A.A."/>
            <person name="Barrell B."/>
            <person name="Kuspa A."/>
        </authorList>
    </citation>
    <scope>NUCLEOTIDE SEQUENCE [LARGE SCALE GENOMIC DNA]</scope>
    <source>
        <strain evidence="2 3">AX4</strain>
    </source>
</reference>
<dbReference type="KEGG" id="ddi:DDB_G0270286"/>
<comment type="caution">
    <text evidence="2">The sequence shown here is derived from an EMBL/GenBank/DDBJ whole genome shotgun (WGS) entry which is preliminary data.</text>
</comment>
<accession>Q55C00</accession>
<organism evidence="2 3">
    <name type="scientific">Dictyostelium discoideum</name>
    <name type="common">Social amoeba</name>
    <dbReference type="NCBI Taxonomy" id="44689"/>
    <lineage>
        <taxon>Eukaryota</taxon>
        <taxon>Amoebozoa</taxon>
        <taxon>Evosea</taxon>
        <taxon>Eumycetozoa</taxon>
        <taxon>Dictyostelia</taxon>
        <taxon>Dictyosteliales</taxon>
        <taxon>Dictyosteliaceae</taxon>
        <taxon>Dictyostelium</taxon>
    </lineage>
</organism>
<evidence type="ECO:0000313" key="3">
    <source>
        <dbReference type="Proteomes" id="UP000002195"/>
    </source>
</evidence>
<dbReference type="PaxDb" id="44689-DDB0190943"/>
<sequence>MERNLLNWLFLKGKIDGDWILEYVKNLSENGLHISLKSLYLYCKFQINFIEEEKFVNSYLIKELEQINSLKDNHEFIYSIHDNFIKNKIKELEKCFNNKKEIENFTKQLLICLDIIRNNKKLLIKNENFNYFNLKNSEQSGETFLNNIWRNGLIKEKIIYYLSIFKNNRFKKKFTSIKELEQYKFKDFLDYVELSLPNNNNNNNQDSEFINDYLENQLPLSIRKLQINSNFYSGGYYYQGQPYTRYIKPLSISPSVTYLDFSCHDEINSQINMKYVDFNLPILENYFFLKNNKDQQQQQQVTFKILHFNTNFDSKINIGVIPEGVETIDYTTGCNPRDGLLKSEQFPKSLKTLNFKRLNYEPLKKDDLYCKNQTLPTTITNLYYDTNTIIDVNFFPQSITILKLGNTNLSYGGSMDILKAGVLPSKLIELDLGGYFNEIEENVLPSTLKSLTLCDGYIKTIKPRCLPNSLEYLSFHGDDSVVPKVNDGMQYLTLKSVFKKNQPCLIKGSLPIGLKTLKLSSRQSFLDILIPDVITKSHCSLTKLSIIQHKIYDYQDQLELSEEGTTLKINNWKNLKFKLPPNVKIIKYFSNRYFQFLDNSLPLTHFKTHSKTEFLYNSDPNYSISLKMCKDHVLSHTSYKNNKIK</sequence>
<dbReference type="FunCoup" id="Q55C00">
    <property type="interactions" value="6"/>
</dbReference>
<dbReference type="PANTHER" id="PTHR32134:SF187">
    <property type="entry name" value="FNIP REPEAT-CONTAINING PROTEIN"/>
    <property type="match status" value="1"/>
</dbReference>
<dbReference type="SMR" id="Q55C00"/>
<dbReference type="HOGENOM" id="CLU_020556_0_0_1"/>
<evidence type="ECO:0000256" key="1">
    <source>
        <dbReference type="ARBA" id="ARBA00022737"/>
    </source>
</evidence>
<keyword evidence="1" id="KW-0677">Repeat</keyword>
<dbReference type="Pfam" id="PF05725">
    <property type="entry name" value="FNIP"/>
    <property type="match status" value="1"/>
</dbReference>
<dbReference type="PANTHER" id="PTHR32134">
    <property type="entry name" value="FNIP REPEAT-CONTAINING PROTEIN"/>
    <property type="match status" value="1"/>
</dbReference>
<dbReference type="RefSeq" id="XP_646681.1">
    <property type="nucleotide sequence ID" value="XM_641589.1"/>
</dbReference>
<proteinExistence type="predicted"/>
<dbReference type="PhylomeDB" id="Q55C00"/>
<evidence type="ECO:0008006" key="4">
    <source>
        <dbReference type="Google" id="ProtNLM"/>
    </source>
</evidence>